<evidence type="ECO:0000256" key="1">
    <source>
        <dbReference type="ARBA" id="ARBA00011955"/>
    </source>
</evidence>
<feature type="transmembrane region" description="Helical" evidence="12">
    <location>
        <begin position="6"/>
        <end position="26"/>
    </location>
</feature>
<keyword evidence="4 10" id="KW-0808">Transferase</keyword>
<evidence type="ECO:0000256" key="12">
    <source>
        <dbReference type="SAM" id="Phobius"/>
    </source>
</evidence>
<keyword evidence="12" id="KW-0472">Membrane</keyword>
<comment type="cofactor">
    <cofactor evidence="11">
        <name>Mg(2+)</name>
        <dbReference type="ChEBI" id="CHEBI:18420"/>
    </cofactor>
    <cofactor evidence="11">
        <name>Mn(2+)</name>
        <dbReference type="ChEBI" id="CHEBI:29035"/>
    </cofactor>
    <text evidence="11">Magnesium. Can also use manganese.</text>
</comment>
<gene>
    <name evidence="13" type="ORF">D2A34_03245</name>
</gene>
<dbReference type="EC" id="2.7.1.180" evidence="1 10"/>
<accession>A0A399ITR3</accession>
<dbReference type="RefSeq" id="WP_079439358.1">
    <property type="nucleotide sequence ID" value="NZ_MZGT01000020.1"/>
</dbReference>
<feature type="binding site" evidence="11">
    <location>
        <position position="178"/>
    </location>
    <ligand>
        <name>Mg(2+)</name>
        <dbReference type="ChEBI" id="CHEBI:18420"/>
    </ligand>
</feature>
<dbReference type="PANTHER" id="PTHR30040">
    <property type="entry name" value="THIAMINE BIOSYNTHESIS LIPOPROTEIN APBE"/>
    <property type="match status" value="1"/>
</dbReference>
<sequence length="349" mass="38820">MSIISIVSIFIVMIGIIIAILFFVFVTGKYEKHEVANSSYALGTLINLRASGNKAQMAIDKATERLNEIDDRMSAFKESSDISKVNLSAGTMAEKVNSDTYFVVKKAIEYSEILEGTFDPTIRPLVTLWSIGTKEEKIPEKSQIEKTLKLVNYNDVIFDEENNSIMLKNNNQALDVGGIAKGFAADEVRDIFYQHNIKSALIDLGGNIFALGSKEDGSDWKVGIQSPFKSRGEYVGILSVKNKSIVTSGNYERYFMKDRKRFHHIIDPKTGYPSESKIISATIISDNSIDGDGLSTGVYIIGIDKAMKIIETIEGIDAIFITEDKKVYKTSGIDESIFTLTDSEFFEEL</sequence>
<evidence type="ECO:0000256" key="4">
    <source>
        <dbReference type="ARBA" id="ARBA00022679"/>
    </source>
</evidence>
<dbReference type="Proteomes" id="UP000265930">
    <property type="component" value="Unassembled WGS sequence"/>
</dbReference>
<evidence type="ECO:0000256" key="9">
    <source>
        <dbReference type="ARBA" id="ARBA00048540"/>
    </source>
</evidence>
<dbReference type="InterPro" id="IPR003374">
    <property type="entry name" value="ApbE-like_sf"/>
</dbReference>
<name>A0A399ITR3_9CLOT</name>
<reference evidence="13 14" key="1">
    <citation type="submission" date="2018-08" db="EMBL/GenBank/DDBJ databases">
        <title>Genome of Clostridium chromiireducens C1, DSM12136.</title>
        <authorList>
            <person name="Xing M."/>
            <person name="Wei Y."/>
            <person name="Ang E.L."/>
            <person name="Zhao H."/>
            <person name="Zhang Y."/>
        </authorList>
    </citation>
    <scope>NUCLEOTIDE SEQUENCE [LARGE SCALE GENOMIC DNA]</scope>
    <source>
        <strain evidence="13 14">C1</strain>
    </source>
</reference>
<feature type="binding site" evidence="11">
    <location>
        <position position="292"/>
    </location>
    <ligand>
        <name>Mg(2+)</name>
        <dbReference type="ChEBI" id="CHEBI:18420"/>
    </ligand>
</feature>
<keyword evidence="5 10" id="KW-0479">Metal-binding</keyword>
<comment type="similarity">
    <text evidence="10">Belongs to the ApbE family.</text>
</comment>
<evidence type="ECO:0000256" key="7">
    <source>
        <dbReference type="ARBA" id="ARBA00022842"/>
    </source>
</evidence>
<dbReference type="Pfam" id="PF02424">
    <property type="entry name" value="ApbE"/>
    <property type="match status" value="1"/>
</dbReference>
<feature type="binding site" evidence="11">
    <location>
        <position position="296"/>
    </location>
    <ligand>
        <name>Mg(2+)</name>
        <dbReference type="ChEBI" id="CHEBI:18420"/>
    </ligand>
</feature>
<dbReference type="GO" id="GO:0016740">
    <property type="term" value="F:transferase activity"/>
    <property type="evidence" value="ECO:0007669"/>
    <property type="project" value="UniProtKB-UniRule"/>
</dbReference>
<evidence type="ECO:0000256" key="3">
    <source>
        <dbReference type="ARBA" id="ARBA00022630"/>
    </source>
</evidence>
<protein>
    <recommendedName>
        <fullName evidence="2 10">FAD:protein FMN transferase</fullName>
        <ecNumber evidence="1 10">2.7.1.180</ecNumber>
    </recommendedName>
    <alternativeName>
        <fullName evidence="8 10">Flavin transferase</fullName>
    </alternativeName>
</protein>
<evidence type="ECO:0000256" key="8">
    <source>
        <dbReference type="ARBA" id="ARBA00031306"/>
    </source>
</evidence>
<keyword evidence="6 10" id="KW-0274">FAD</keyword>
<dbReference type="PIRSF" id="PIRSF006268">
    <property type="entry name" value="ApbE"/>
    <property type="match status" value="1"/>
</dbReference>
<evidence type="ECO:0000256" key="11">
    <source>
        <dbReference type="PIRSR" id="PIRSR006268-2"/>
    </source>
</evidence>
<dbReference type="AlphaFoldDB" id="A0A399ITR3"/>
<dbReference type="OrthoDB" id="9778595at2"/>
<proteinExistence type="inferred from homology"/>
<evidence type="ECO:0000313" key="14">
    <source>
        <dbReference type="Proteomes" id="UP000265930"/>
    </source>
</evidence>
<organism evidence="13 14">
    <name type="scientific">Clostridium chromiireducens</name>
    <dbReference type="NCBI Taxonomy" id="225345"/>
    <lineage>
        <taxon>Bacteria</taxon>
        <taxon>Bacillati</taxon>
        <taxon>Bacillota</taxon>
        <taxon>Clostridia</taxon>
        <taxon>Eubacteriales</taxon>
        <taxon>Clostridiaceae</taxon>
        <taxon>Clostridium</taxon>
    </lineage>
</organism>
<dbReference type="Gene3D" id="3.10.520.10">
    <property type="entry name" value="ApbE-like domains"/>
    <property type="match status" value="1"/>
</dbReference>
<evidence type="ECO:0000313" key="13">
    <source>
        <dbReference type="EMBL" id="RII36413.1"/>
    </source>
</evidence>
<evidence type="ECO:0000256" key="5">
    <source>
        <dbReference type="ARBA" id="ARBA00022723"/>
    </source>
</evidence>
<comment type="caution">
    <text evidence="13">The sequence shown here is derived from an EMBL/GenBank/DDBJ whole genome shotgun (WGS) entry which is preliminary data.</text>
</comment>
<dbReference type="EMBL" id="QXDJ01000001">
    <property type="protein sequence ID" value="RII36413.1"/>
    <property type="molecule type" value="Genomic_DNA"/>
</dbReference>
<keyword evidence="3 10" id="KW-0285">Flavoprotein</keyword>
<dbReference type="PANTHER" id="PTHR30040:SF2">
    <property type="entry name" value="FAD:PROTEIN FMN TRANSFERASE"/>
    <property type="match status" value="1"/>
</dbReference>
<keyword evidence="12" id="KW-1133">Transmembrane helix</keyword>
<evidence type="ECO:0000256" key="10">
    <source>
        <dbReference type="PIRNR" id="PIRNR006268"/>
    </source>
</evidence>
<dbReference type="GO" id="GO:0046872">
    <property type="term" value="F:metal ion binding"/>
    <property type="evidence" value="ECO:0007669"/>
    <property type="project" value="UniProtKB-UniRule"/>
</dbReference>
<keyword evidence="12" id="KW-0812">Transmembrane</keyword>
<dbReference type="InterPro" id="IPR024932">
    <property type="entry name" value="ApbE"/>
</dbReference>
<dbReference type="SUPFAM" id="SSF143631">
    <property type="entry name" value="ApbE-like"/>
    <property type="match status" value="1"/>
</dbReference>
<keyword evidence="7 10" id="KW-0460">Magnesium</keyword>
<evidence type="ECO:0000256" key="6">
    <source>
        <dbReference type="ARBA" id="ARBA00022827"/>
    </source>
</evidence>
<evidence type="ECO:0000256" key="2">
    <source>
        <dbReference type="ARBA" id="ARBA00016337"/>
    </source>
</evidence>
<comment type="catalytic activity">
    <reaction evidence="9 10">
        <text>L-threonyl-[protein] + FAD = FMN-L-threonyl-[protein] + AMP + H(+)</text>
        <dbReference type="Rhea" id="RHEA:36847"/>
        <dbReference type="Rhea" id="RHEA-COMP:11060"/>
        <dbReference type="Rhea" id="RHEA-COMP:11061"/>
        <dbReference type="ChEBI" id="CHEBI:15378"/>
        <dbReference type="ChEBI" id="CHEBI:30013"/>
        <dbReference type="ChEBI" id="CHEBI:57692"/>
        <dbReference type="ChEBI" id="CHEBI:74257"/>
        <dbReference type="ChEBI" id="CHEBI:456215"/>
        <dbReference type="EC" id="2.7.1.180"/>
    </reaction>
</comment>